<evidence type="ECO:0008006" key="2">
    <source>
        <dbReference type="Google" id="ProtNLM"/>
    </source>
</evidence>
<evidence type="ECO:0000313" key="1">
    <source>
        <dbReference type="EMBL" id="MBY30028.1"/>
    </source>
</evidence>
<name>A0A2S2PL84_SCHGA</name>
<reference evidence="1" key="1">
    <citation type="submission" date="2018-04" db="EMBL/GenBank/DDBJ databases">
        <title>Transcriptome of Schizaphis graminum biotype I.</title>
        <authorList>
            <person name="Scully E.D."/>
            <person name="Geib S.M."/>
            <person name="Palmer N.A."/>
            <person name="Koch K."/>
            <person name="Bradshaw J."/>
            <person name="Heng-Moss T."/>
            <person name="Sarath G."/>
        </authorList>
    </citation>
    <scope>NUCLEOTIDE SEQUENCE</scope>
</reference>
<organism evidence="1">
    <name type="scientific">Schizaphis graminum</name>
    <name type="common">Green bug aphid</name>
    <dbReference type="NCBI Taxonomy" id="13262"/>
    <lineage>
        <taxon>Eukaryota</taxon>
        <taxon>Metazoa</taxon>
        <taxon>Ecdysozoa</taxon>
        <taxon>Arthropoda</taxon>
        <taxon>Hexapoda</taxon>
        <taxon>Insecta</taxon>
        <taxon>Pterygota</taxon>
        <taxon>Neoptera</taxon>
        <taxon>Paraneoptera</taxon>
        <taxon>Hemiptera</taxon>
        <taxon>Sternorrhyncha</taxon>
        <taxon>Aphidomorpha</taxon>
        <taxon>Aphidoidea</taxon>
        <taxon>Aphididae</taxon>
        <taxon>Aphidini</taxon>
        <taxon>Schizaphis</taxon>
    </lineage>
</organism>
<dbReference type="EMBL" id="GGMR01017409">
    <property type="protein sequence ID" value="MBY30028.1"/>
    <property type="molecule type" value="Transcribed_RNA"/>
</dbReference>
<accession>A0A2S2PL84</accession>
<dbReference type="PANTHER" id="PTHR33053:SF24">
    <property type="entry name" value="TRANSPOSASE DOMAIN-CONTAINING PROTEIN"/>
    <property type="match status" value="1"/>
</dbReference>
<gene>
    <name evidence="1" type="ORF">g.5947</name>
</gene>
<protein>
    <recommendedName>
        <fullName evidence="2">DUF4218 domain-containing protein</fullName>
    </recommendedName>
</protein>
<dbReference type="PANTHER" id="PTHR33053">
    <property type="entry name" value="PROTEIN, PUTATIVE-RELATED"/>
    <property type="match status" value="1"/>
</dbReference>
<dbReference type="AlphaFoldDB" id="A0A2S2PL84"/>
<sequence>MPKINKGYRRNNLNASLRTRRRIIQLQDQDIQFMKINSYQPDNLNNLLISSNKTPVPVPITNCVNDTIYNNNLSPQINFNINNNLTINEPQFLPVQTNKTIENNCLNSKNDIETFKIEIKNWAVNCRIPQCHLNALLIILRKYDGFKMLPKDSRTLLQTPNKVTIDKIRLINPNGKYFHFGLTESLLKYYSSINNIPNIVELVIGIDGLPIARCSNSQLWPILAYVKPENSFEKKHVFPVGLFWGKSKPIDSNEFLYDFVNETKGLLSNGLKINDQIIPVTIFSFCCDAPAKSFLTKTKGHTGLSSCSRCTQEGEYLCNRTSFPYKNVMSPKRTHASFVAKSHDDYHVSNVNTILLDLPNFNIVERFSLDYMHLTCLGVMRKLIFLWMNGPLSVRLPNSKIKQISANLRLVKNYIPIEFCRKPRDVEEACRWKATEFRQLLIYTGPIILKNILSKKCYTNFMCLHIAMVILISPNLKKYIEFAQLLLNSFVKYFQDIYGKHLISHNIHGLLHLCEDYKLFGPLDNVSCFPFENFMKNFKSMLRKHEKPLEQIVKRYKEIEINTFLNIPTKNNSQDIILKRQHFNGPLPTTLQGSQYKTLVLSLKLITIKIDNVSDCFFGTINNEIVKVENIVKNLNTEQITVVGRKFTKKEPLYQKPIKSNKFGTYVVKELSDDYILYNIDDIIKKYIVFCSYKEDNNNIAMPVLHNVT</sequence>
<proteinExistence type="predicted"/>